<name>A0AAD7UB65_9STRA</name>
<dbReference type="Pfam" id="PF00106">
    <property type="entry name" value="adh_short"/>
    <property type="match status" value="1"/>
</dbReference>
<organism evidence="3 4">
    <name type="scientific">Chrysophaeum taylorii</name>
    <dbReference type="NCBI Taxonomy" id="2483200"/>
    <lineage>
        <taxon>Eukaryota</taxon>
        <taxon>Sar</taxon>
        <taxon>Stramenopiles</taxon>
        <taxon>Ochrophyta</taxon>
        <taxon>Pelagophyceae</taxon>
        <taxon>Pelagomonadales</taxon>
        <taxon>Pelagomonadaceae</taxon>
        <taxon>Chrysophaeum</taxon>
    </lineage>
</organism>
<protein>
    <submittedName>
        <fullName evidence="3">Uncharacterized protein</fullName>
    </submittedName>
</protein>
<comment type="caution">
    <text evidence="3">The sequence shown here is derived from an EMBL/GenBank/DDBJ whole genome shotgun (WGS) entry which is preliminary data.</text>
</comment>
<reference evidence="3" key="1">
    <citation type="submission" date="2023-01" db="EMBL/GenBank/DDBJ databases">
        <title>Metagenome sequencing of chrysophaentin producing Chrysophaeum taylorii.</title>
        <authorList>
            <person name="Davison J."/>
            <person name="Bewley C."/>
        </authorList>
    </citation>
    <scope>NUCLEOTIDE SEQUENCE</scope>
    <source>
        <strain evidence="3">NIES-1699</strain>
    </source>
</reference>
<keyword evidence="4" id="KW-1185">Reference proteome</keyword>
<dbReference type="Gene3D" id="3.40.50.720">
    <property type="entry name" value="NAD(P)-binding Rossmann-like Domain"/>
    <property type="match status" value="1"/>
</dbReference>
<evidence type="ECO:0000313" key="4">
    <source>
        <dbReference type="Proteomes" id="UP001230188"/>
    </source>
</evidence>
<comment type="similarity">
    <text evidence="1">Belongs to the short-chain dehydrogenases/reductases (SDR) family.</text>
</comment>
<dbReference type="AlphaFoldDB" id="A0AAD7UB65"/>
<dbReference type="InterPro" id="IPR036291">
    <property type="entry name" value="NAD(P)-bd_dom_sf"/>
</dbReference>
<dbReference type="PROSITE" id="PS51257">
    <property type="entry name" value="PROKAR_LIPOPROTEIN"/>
    <property type="match status" value="1"/>
</dbReference>
<dbReference type="InterPro" id="IPR002347">
    <property type="entry name" value="SDR_fam"/>
</dbReference>
<dbReference type="PANTHER" id="PTHR24320:SF262">
    <property type="entry name" value="DEHYDROGENASE"/>
    <property type="match status" value="1"/>
</dbReference>
<dbReference type="PRINTS" id="PR00081">
    <property type="entry name" value="GDHRDH"/>
</dbReference>
<dbReference type="PANTHER" id="PTHR24320">
    <property type="entry name" value="RETINOL DEHYDROGENASE"/>
    <property type="match status" value="1"/>
</dbReference>
<keyword evidence="2" id="KW-0560">Oxidoreductase</keyword>
<accession>A0AAD7UB65</accession>
<dbReference type="SUPFAM" id="SSF51735">
    <property type="entry name" value="NAD(P)-binding Rossmann-fold domains"/>
    <property type="match status" value="1"/>
</dbReference>
<evidence type="ECO:0000256" key="1">
    <source>
        <dbReference type="ARBA" id="ARBA00006484"/>
    </source>
</evidence>
<dbReference type="GO" id="GO:0016491">
    <property type="term" value="F:oxidoreductase activity"/>
    <property type="evidence" value="ECO:0007669"/>
    <property type="project" value="UniProtKB-KW"/>
</dbReference>
<sequence length="342" mass="36555">MLIIRHLVVIAGHWGRTALMTPILVACAVAAMLEPWLPSPRAPLSTNLRGKRIVITGANAGVGKHAALRLAKQGAEVVLACRNPSKAEAVRAEIEAASGTAAILRVDLLSFESVRAAARALGGSPIDVLLLNAGTNANVPTLRHPDADCSTVFGVNFLAQWLLLKLLARTTVVRRVVCLGSVMHHVADIQAVFEDRADYSESKLAMILLARDLDRGGGLFDDRIPAVAANPGAVSTEIWRYTPAFARPLFDLVARSIFLTPDQGAATSVHAATCALPPATDALYFAPYWQPSLFPSAFEWFGPFSGGANITYCRLPSNERAIASQLWRKCESLCGSALSDPL</sequence>
<dbReference type="EMBL" id="JAQMWT010000413">
    <property type="protein sequence ID" value="KAJ8601631.1"/>
    <property type="molecule type" value="Genomic_DNA"/>
</dbReference>
<proteinExistence type="inferred from homology"/>
<evidence type="ECO:0000256" key="2">
    <source>
        <dbReference type="ARBA" id="ARBA00023002"/>
    </source>
</evidence>
<evidence type="ECO:0000313" key="3">
    <source>
        <dbReference type="EMBL" id="KAJ8601631.1"/>
    </source>
</evidence>
<gene>
    <name evidence="3" type="ORF">CTAYLR_008909</name>
</gene>
<dbReference type="Proteomes" id="UP001230188">
    <property type="component" value="Unassembled WGS sequence"/>
</dbReference>